<dbReference type="EMBL" id="CAXAMM010041906">
    <property type="protein sequence ID" value="CAK9101770.1"/>
    <property type="molecule type" value="Genomic_DNA"/>
</dbReference>
<evidence type="ECO:0000256" key="1">
    <source>
        <dbReference type="SAM" id="MobiDB-lite"/>
    </source>
</evidence>
<proteinExistence type="predicted"/>
<reference evidence="2 3" key="1">
    <citation type="submission" date="2024-02" db="EMBL/GenBank/DDBJ databases">
        <authorList>
            <person name="Chen Y."/>
            <person name="Shah S."/>
            <person name="Dougan E. K."/>
            <person name="Thang M."/>
            <person name="Chan C."/>
        </authorList>
    </citation>
    <scope>NUCLEOTIDE SEQUENCE [LARGE SCALE GENOMIC DNA]</scope>
</reference>
<feature type="region of interest" description="Disordered" evidence="1">
    <location>
        <begin position="72"/>
        <end position="109"/>
    </location>
</feature>
<accession>A0ABP0RQL5</accession>
<gene>
    <name evidence="2" type="ORF">SCF082_LOCUS47578</name>
</gene>
<dbReference type="Proteomes" id="UP001642464">
    <property type="component" value="Unassembled WGS sequence"/>
</dbReference>
<name>A0ABP0RQL5_9DINO</name>
<organism evidence="2 3">
    <name type="scientific">Durusdinium trenchii</name>
    <dbReference type="NCBI Taxonomy" id="1381693"/>
    <lineage>
        <taxon>Eukaryota</taxon>
        <taxon>Sar</taxon>
        <taxon>Alveolata</taxon>
        <taxon>Dinophyceae</taxon>
        <taxon>Suessiales</taxon>
        <taxon>Symbiodiniaceae</taxon>
        <taxon>Durusdinium</taxon>
    </lineage>
</organism>
<evidence type="ECO:0000313" key="3">
    <source>
        <dbReference type="Proteomes" id="UP001642464"/>
    </source>
</evidence>
<feature type="compositionally biased region" description="Basic and acidic residues" evidence="1">
    <location>
        <begin position="73"/>
        <end position="83"/>
    </location>
</feature>
<evidence type="ECO:0000313" key="2">
    <source>
        <dbReference type="EMBL" id="CAK9101770.1"/>
    </source>
</evidence>
<keyword evidence="3" id="KW-1185">Reference proteome</keyword>
<comment type="caution">
    <text evidence="2">The sequence shown here is derived from an EMBL/GenBank/DDBJ whole genome shotgun (WGS) entry which is preliminary data.</text>
</comment>
<sequence length="362" mass="40540">MVQNVQLDVTQGTAAAWRKLLSYTGSCYRYVGDTYGERLRVIKARRKEAFRTGHPWISWELIQEDWAAVQKSATDDRNKDETKTNAGDNANAGGGENANADEAKEDDTADAGAETFSFGRMCAFSNEVMGQKTEGVRLIGDQLDYQVQRALALGVSRAVENWDRQLDRFRKDIFTEFFARSQASQDLFKQCGMVLVVPKTEEFGYGIPIELFGPFVEVCVQENEMPEHMMIEGFRWSIGHWAGGLVGWSRTWSDQKTGAVELWSTDGWGQAIHFDDSKRLRRALADVERFVWQLAVQVGSQSGAHDTAKTMIEDVLTIRAEAWDLIFGVLSSVFLFHLECDESVGRMAVGSVGQASGKWSES</sequence>
<protein>
    <submittedName>
        <fullName evidence="2">Retrovirus-related Pol polyprotein from transposon TNT 1-94</fullName>
    </submittedName>
</protein>